<dbReference type="Gene3D" id="3.40.50.450">
    <property type="match status" value="1"/>
</dbReference>
<accession>A0ABQ9EB48</accession>
<gene>
    <name evidence="1" type="ORF">KUTeg_022311</name>
</gene>
<dbReference type="InterPro" id="IPR039470">
    <property type="entry name" value="Nuc_deoxyri_tr2"/>
</dbReference>
<dbReference type="Pfam" id="PF15891">
    <property type="entry name" value="Nuc_deoxyri_tr2"/>
    <property type="match status" value="1"/>
</dbReference>
<comment type="caution">
    <text evidence="1">The sequence shown here is derived from an EMBL/GenBank/DDBJ whole genome shotgun (WGS) entry which is preliminary data.</text>
</comment>
<protein>
    <submittedName>
        <fullName evidence="1">Uncharacterized protein</fullName>
    </submittedName>
</protein>
<dbReference type="EMBL" id="JARBDR010000919">
    <property type="protein sequence ID" value="KAJ8300792.1"/>
    <property type="molecule type" value="Genomic_DNA"/>
</dbReference>
<reference evidence="1 2" key="1">
    <citation type="submission" date="2022-12" db="EMBL/GenBank/DDBJ databases">
        <title>Chromosome-level genome of Tegillarca granosa.</title>
        <authorList>
            <person name="Kim J."/>
        </authorList>
    </citation>
    <scope>NUCLEOTIDE SEQUENCE [LARGE SCALE GENOMIC DNA]</scope>
    <source>
        <strain evidence="1">Teg-2019</strain>
        <tissue evidence="1">Adductor muscle</tissue>
    </source>
</reference>
<dbReference type="PANTHER" id="PTHR36300">
    <property type="entry name" value="RAW, ISOFORM A"/>
    <property type="match status" value="1"/>
</dbReference>
<evidence type="ECO:0000313" key="2">
    <source>
        <dbReference type="Proteomes" id="UP001217089"/>
    </source>
</evidence>
<evidence type="ECO:0000313" key="1">
    <source>
        <dbReference type="EMBL" id="KAJ8300792.1"/>
    </source>
</evidence>
<sequence length="317" mass="35950">MKAEDGREERACQILKQVQNWRPELMELEDQAKQNADVLFFVIDNVTRAIASMIETAYLVGNFELNDLRRARKILVDLIERNSVPVFNTIESALKCTDIILKQNLTVQELTVEHGARPVLHGYLKVGEALLQMREAFNSIDNTKAGTLSAADEEPLLDRVVNSVRWFMDKLSTSSTCEITDETETRDVYLGGSCGDSKWREKIAIPLLRKHGLSYFNPCGDDWEQRLIPIQVSAREKCRLLLYIITNRTTSISSMIEAGYYIGYGCRVVMCISEKGLKDYNRGRSYLMDLASREGIQLFEDIVEAVNCAISFLTDAV</sequence>
<dbReference type="PANTHER" id="PTHR36300:SF1">
    <property type="entry name" value="RAW, ISOFORM A"/>
    <property type="match status" value="1"/>
</dbReference>
<name>A0ABQ9EB48_TEGGR</name>
<keyword evidence="2" id="KW-1185">Reference proteome</keyword>
<dbReference type="Proteomes" id="UP001217089">
    <property type="component" value="Unassembled WGS sequence"/>
</dbReference>
<organism evidence="1 2">
    <name type="scientific">Tegillarca granosa</name>
    <name type="common">Malaysian cockle</name>
    <name type="synonym">Anadara granosa</name>
    <dbReference type="NCBI Taxonomy" id="220873"/>
    <lineage>
        <taxon>Eukaryota</taxon>
        <taxon>Metazoa</taxon>
        <taxon>Spiralia</taxon>
        <taxon>Lophotrochozoa</taxon>
        <taxon>Mollusca</taxon>
        <taxon>Bivalvia</taxon>
        <taxon>Autobranchia</taxon>
        <taxon>Pteriomorphia</taxon>
        <taxon>Arcoida</taxon>
        <taxon>Arcoidea</taxon>
        <taxon>Arcidae</taxon>
        <taxon>Tegillarca</taxon>
    </lineage>
</organism>
<proteinExistence type="predicted"/>